<dbReference type="GeneTree" id="ENSGT00730000111039"/>
<name>A0A8D0GYH4_SPHPU</name>
<dbReference type="AlphaFoldDB" id="A0A8D0GYH4"/>
<dbReference type="GO" id="GO:0034451">
    <property type="term" value="C:centriolar satellite"/>
    <property type="evidence" value="ECO:0007669"/>
    <property type="project" value="TreeGrafter"/>
</dbReference>
<evidence type="ECO:0000256" key="7">
    <source>
        <dbReference type="ARBA" id="ARBA00023273"/>
    </source>
</evidence>
<dbReference type="Proteomes" id="UP000694392">
    <property type="component" value="Unplaced"/>
</dbReference>
<keyword evidence="7" id="KW-0966">Cell projection</keyword>
<dbReference type="PANTHER" id="PTHR18879">
    <property type="entry name" value="CENTROSOMAL PROTEIN OF 290 KDA"/>
    <property type="match status" value="1"/>
</dbReference>
<keyword evidence="10" id="KW-1185">Reference proteome</keyword>
<dbReference type="InterPro" id="IPR026201">
    <property type="entry name" value="Cep290"/>
</dbReference>
<evidence type="ECO:0000256" key="6">
    <source>
        <dbReference type="ARBA" id="ARBA00023212"/>
    </source>
</evidence>
<dbReference type="GO" id="GO:1905515">
    <property type="term" value="P:non-motile cilium assembly"/>
    <property type="evidence" value="ECO:0007669"/>
    <property type="project" value="TreeGrafter"/>
</dbReference>
<dbReference type="GO" id="GO:1905349">
    <property type="term" value="P:ciliary transition zone assembly"/>
    <property type="evidence" value="ECO:0007669"/>
    <property type="project" value="TreeGrafter"/>
</dbReference>
<sequence length="189" mass="21715">MELMKKPSLSVPTNKHFIRLAEMEQTVAEQDNSLASLLGKLKKASSDLQKQKQITLIKIREFDNFRAQLEERHAAEVKKMKEEINELRTSLSQMEKELLNLKTELDAQREANNRAPTTTMKNLVERLKNQLALKEKQQKALSKALLELRAEMTANAEQQIISAASQKEAYLNVQQIVDKQTKELKVNNM</sequence>
<evidence type="ECO:0000313" key="9">
    <source>
        <dbReference type="Ensembl" id="ENSSPUP00000011541.1"/>
    </source>
</evidence>
<accession>A0A8D0GYH4</accession>
<evidence type="ECO:0000256" key="3">
    <source>
        <dbReference type="ARBA" id="ARBA00022490"/>
    </source>
</evidence>
<dbReference type="PANTHER" id="PTHR18879:SF20">
    <property type="entry name" value="CENTROSOMAL PROTEIN OF 290 KDA"/>
    <property type="match status" value="1"/>
</dbReference>
<evidence type="ECO:0000256" key="5">
    <source>
        <dbReference type="ARBA" id="ARBA00023054"/>
    </source>
</evidence>
<dbReference type="GO" id="GO:0035869">
    <property type="term" value="C:ciliary transition zone"/>
    <property type="evidence" value="ECO:0007669"/>
    <property type="project" value="TreeGrafter"/>
</dbReference>
<keyword evidence="3" id="KW-0963">Cytoplasm</keyword>
<dbReference type="GO" id="GO:0001822">
    <property type="term" value="P:kidney development"/>
    <property type="evidence" value="ECO:0007669"/>
    <property type="project" value="TreeGrafter"/>
</dbReference>
<evidence type="ECO:0000256" key="2">
    <source>
        <dbReference type="ARBA" id="ARBA00004300"/>
    </source>
</evidence>
<keyword evidence="6" id="KW-0206">Cytoskeleton</keyword>
<keyword evidence="5 8" id="KW-0175">Coiled coil</keyword>
<feature type="coiled-coil region" evidence="8">
    <location>
        <begin position="66"/>
        <end position="151"/>
    </location>
</feature>
<evidence type="ECO:0000256" key="8">
    <source>
        <dbReference type="SAM" id="Coils"/>
    </source>
</evidence>
<protein>
    <submittedName>
        <fullName evidence="9">Uncharacterized protein</fullName>
    </submittedName>
</protein>
<evidence type="ECO:0000313" key="10">
    <source>
        <dbReference type="Proteomes" id="UP000694392"/>
    </source>
</evidence>
<dbReference type="GO" id="GO:0097711">
    <property type="term" value="P:ciliary basal body-plasma membrane docking"/>
    <property type="evidence" value="ECO:0007669"/>
    <property type="project" value="TreeGrafter"/>
</dbReference>
<comment type="subcellular location">
    <subcellularLocation>
        <location evidence="1">Cytoplasm</location>
        <location evidence="1">Cytoskeleton</location>
        <location evidence="1">Cilium basal body</location>
    </subcellularLocation>
    <subcellularLocation>
        <location evidence="2">Cytoplasm</location>
        <location evidence="2">Cytoskeleton</location>
        <location evidence="2">Microtubule organizing center</location>
        <location evidence="2">Centrosome</location>
    </subcellularLocation>
</comment>
<organism evidence="9 10">
    <name type="scientific">Sphenodon punctatus</name>
    <name type="common">Tuatara</name>
    <name type="synonym">Hatteria punctata</name>
    <dbReference type="NCBI Taxonomy" id="8508"/>
    <lineage>
        <taxon>Eukaryota</taxon>
        <taxon>Metazoa</taxon>
        <taxon>Chordata</taxon>
        <taxon>Craniata</taxon>
        <taxon>Vertebrata</taxon>
        <taxon>Euteleostomi</taxon>
        <taxon>Lepidosauria</taxon>
        <taxon>Sphenodontia</taxon>
        <taxon>Sphenodontidae</taxon>
        <taxon>Sphenodon</taxon>
    </lineage>
</organism>
<keyword evidence="4" id="KW-0970">Cilium biogenesis/degradation</keyword>
<dbReference type="Ensembl" id="ENSSPUT00000012316.1">
    <property type="protein sequence ID" value="ENSSPUP00000011541.1"/>
    <property type="gene ID" value="ENSSPUG00000008868.1"/>
</dbReference>
<reference evidence="9" key="2">
    <citation type="submission" date="2025-09" db="UniProtKB">
        <authorList>
            <consortium name="Ensembl"/>
        </authorList>
    </citation>
    <scope>IDENTIFICATION</scope>
</reference>
<proteinExistence type="predicted"/>
<dbReference type="GO" id="GO:0043010">
    <property type="term" value="P:camera-type eye development"/>
    <property type="evidence" value="ECO:0007669"/>
    <property type="project" value="TreeGrafter"/>
</dbReference>
<evidence type="ECO:0000256" key="1">
    <source>
        <dbReference type="ARBA" id="ARBA00004120"/>
    </source>
</evidence>
<reference evidence="9" key="1">
    <citation type="submission" date="2025-08" db="UniProtKB">
        <authorList>
            <consortium name="Ensembl"/>
        </authorList>
    </citation>
    <scope>IDENTIFICATION</scope>
</reference>
<evidence type="ECO:0000256" key="4">
    <source>
        <dbReference type="ARBA" id="ARBA00022794"/>
    </source>
</evidence>